<reference evidence="3" key="1">
    <citation type="journal article" date="2020" name="Phytopathology">
        <title>Genome sequence of the chestnut blight fungus Cryphonectria parasitica EP155: A fundamental resource for an archetypical invasive plant pathogen.</title>
        <authorList>
            <person name="Crouch J.A."/>
            <person name="Dawe A."/>
            <person name="Aerts A."/>
            <person name="Barry K."/>
            <person name="Churchill A.C.L."/>
            <person name="Grimwood J."/>
            <person name="Hillman B."/>
            <person name="Milgroom M.G."/>
            <person name="Pangilinan J."/>
            <person name="Smith M."/>
            <person name="Salamov A."/>
            <person name="Schmutz J."/>
            <person name="Yadav J."/>
            <person name="Grigoriev I.V."/>
            <person name="Nuss D."/>
        </authorList>
    </citation>
    <scope>NUCLEOTIDE SEQUENCE</scope>
    <source>
        <strain evidence="3">EP155</strain>
    </source>
</reference>
<feature type="region of interest" description="Disordered" evidence="1">
    <location>
        <begin position="419"/>
        <end position="467"/>
    </location>
</feature>
<sequence length="484" mass="51361">MTIRSAATTCQTILSPSYSPPTVSSGWTASLAASGLSKPRTIVFDESGALLVLENGVGIKRITFTNQSDSCLTAETAVVIVNETSLNHGLVLSNDGTTIYASNASSVLAWPYNSSSGSVTGLSTTVVSGMTSDNQVTRTLLVSQLEPDMLIVSRGSDERYEAVSQSSGLGQIKAFNLTELLTSADSFDFDSTGRLLGWGLFNAVGIGEHPLTGGIFAMDNGADDMTRDGSDIHQSNPGDELNFHGFLNGTTSISGAEEQQGANYGYPDCAAAWNTTIPDSPVDFQVGEQFSVGNSTVNDTICQTEFVAPKLTFKPHQTPLDILFSADGAGAYISFHGSTDETNPVGYLVGQVTFDPVTGQPTESSDSTTALSDIIRNSDDADCPSSCMRPVGLAVDRQGRLYFSSDTTGEIYVLVNSTSTGSQGGQEDGLTGHNLSNEVHGDSADRKVDGIPLTDRGSWGNQQEHKKNVFRDEVQRQEQQRVYS</sequence>
<evidence type="ECO:0000313" key="4">
    <source>
        <dbReference type="Proteomes" id="UP000803844"/>
    </source>
</evidence>
<dbReference type="GeneID" id="63839535"/>
<accession>A0A9P5CI68</accession>
<dbReference type="InterPro" id="IPR054539">
    <property type="entry name" value="Beta-prop_PDH"/>
</dbReference>
<evidence type="ECO:0000259" key="2">
    <source>
        <dbReference type="Pfam" id="PF22807"/>
    </source>
</evidence>
<dbReference type="OrthoDB" id="507128at2759"/>
<dbReference type="Proteomes" id="UP000803844">
    <property type="component" value="Unassembled WGS sequence"/>
</dbReference>
<dbReference type="AlphaFoldDB" id="A0A9P5CI68"/>
<dbReference type="SUPFAM" id="SSF50952">
    <property type="entry name" value="Soluble quinoprotein glucose dehydrogenase"/>
    <property type="match status" value="1"/>
</dbReference>
<proteinExistence type="predicted"/>
<protein>
    <submittedName>
        <fullName evidence="3">Soluble quino protein glucose dehydrogenase</fullName>
    </submittedName>
</protein>
<keyword evidence="4" id="KW-1185">Reference proteome</keyword>
<dbReference type="InterPro" id="IPR011042">
    <property type="entry name" value="6-blade_b-propeller_TolB-like"/>
</dbReference>
<comment type="caution">
    <text evidence="3">The sequence shown here is derived from an EMBL/GenBank/DDBJ whole genome shotgun (WGS) entry which is preliminary data.</text>
</comment>
<organism evidence="3 4">
    <name type="scientific">Cryphonectria parasitica (strain ATCC 38755 / EP155)</name>
    <dbReference type="NCBI Taxonomy" id="660469"/>
    <lineage>
        <taxon>Eukaryota</taxon>
        <taxon>Fungi</taxon>
        <taxon>Dikarya</taxon>
        <taxon>Ascomycota</taxon>
        <taxon>Pezizomycotina</taxon>
        <taxon>Sordariomycetes</taxon>
        <taxon>Sordariomycetidae</taxon>
        <taxon>Diaporthales</taxon>
        <taxon>Cryphonectriaceae</taxon>
        <taxon>Cryphonectria-Endothia species complex</taxon>
        <taxon>Cryphonectria</taxon>
    </lineage>
</organism>
<dbReference type="Pfam" id="PF22807">
    <property type="entry name" value="TrAA12"/>
    <property type="match status" value="1"/>
</dbReference>
<evidence type="ECO:0000313" key="3">
    <source>
        <dbReference type="EMBL" id="KAF3760368.1"/>
    </source>
</evidence>
<dbReference type="RefSeq" id="XP_040771347.1">
    <property type="nucleotide sequence ID" value="XM_040922406.1"/>
</dbReference>
<dbReference type="InterPro" id="IPR011041">
    <property type="entry name" value="Quinoprot_gluc/sorb_DH_b-prop"/>
</dbReference>
<feature type="compositionally biased region" description="Basic and acidic residues" evidence="1">
    <location>
        <begin position="439"/>
        <end position="449"/>
    </location>
</feature>
<gene>
    <name evidence="3" type="ORF">M406DRAFT_348599</name>
</gene>
<dbReference type="Gene3D" id="2.120.10.30">
    <property type="entry name" value="TolB, C-terminal domain"/>
    <property type="match status" value="1"/>
</dbReference>
<evidence type="ECO:0000256" key="1">
    <source>
        <dbReference type="SAM" id="MobiDB-lite"/>
    </source>
</evidence>
<feature type="domain" description="Pyrroloquinoline quinone-dependent pyranose dehydrogenase beta-propeller" evidence="2">
    <location>
        <begin position="21"/>
        <end position="415"/>
    </location>
</feature>
<dbReference type="EMBL" id="MU032353">
    <property type="protein sequence ID" value="KAF3760368.1"/>
    <property type="molecule type" value="Genomic_DNA"/>
</dbReference>
<name>A0A9P5CI68_CRYP1</name>